<evidence type="ECO:0000313" key="8">
    <source>
        <dbReference type="Proteomes" id="UP000317171"/>
    </source>
</evidence>
<dbReference type="PANTHER" id="PTHR10057">
    <property type="entry name" value="PERIPHERAL-TYPE BENZODIAZEPINE RECEPTOR"/>
    <property type="match status" value="1"/>
</dbReference>
<sequence>MSWMEWYNTLSKPDWTPAPGTISLIWQILYPIIIVSFGYVFVQTGRGKLPKTTAVPFSINLIANLCFTPILFGLRNLPLATLDILIVWTTIVWMMIVIWPRIRWVAVAQAPYLLWVSIATTLQVSIFWMNRGV</sequence>
<dbReference type="CDD" id="cd15904">
    <property type="entry name" value="TSPO_MBR"/>
    <property type="match status" value="1"/>
</dbReference>
<evidence type="ECO:0000256" key="2">
    <source>
        <dbReference type="ARBA" id="ARBA00007524"/>
    </source>
</evidence>
<keyword evidence="5 6" id="KW-0472">Membrane</keyword>
<reference evidence="7 8" key="1">
    <citation type="submission" date="2019-02" db="EMBL/GenBank/DDBJ databases">
        <title>Deep-cultivation of Planctomycetes and their phenomic and genomic characterization uncovers novel biology.</title>
        <authorList>
            <person name="Wiegand S."/>
            <person name="Jogler M."/>
            <person name="Boedeker C."/>
            <person name="Pinto D."/>
            <person name="Vollmers J."/>
            <person name="Rivas-Marin E."/>
            <person name="Kohn T."/>
            <person name="Peeters S.H."/>
            <person name="Heuer A."/>
            <person name="Rast P."/>
            <person name="Oberbeckmann S."/>
            <person name="Bunk B."/>
            <person name="Jeske O."/>
            <person name="Meyerdierks A."/>
            <person name="Storesund J.E."/>
            <person name="Kallscheuer N."/>
            <person name="Luecker S."/>
            <person name="Lage O.M."/>
            <person name="Pohl T."/>
            <person name="Merkel B.J."/>
            <person name="Hornburger P."/>
            <person name="Mueller R.-W."/>
            <person name="Bruemmer F."/>
            <person name="Labrenz M."/>
            <person name="Spormann A.M."/>
            <person name="Op den Camp H."/>
            <person name="Overmann J."/>
            <person name="Amann R."/>
            <person name="Jetten M.S.M."/>
            <person name="Mascher T."/>
            <person name="Medema M.H."/>
            <person name="Devos D.P."/>
            <person name="Kaster A.-K."/>
            <person name="Ovreas L."/>
            <person name="Rohde M."/>
            <person name="Galperin M.Y."/>
            <person name="Jogler C."/>
        </authorList>
    </citation>
    <scope>NUCLEOTIDE SEQUENCE [LARGE SCALE GENOMIC DNA]</scope>
    <source>
        <strain evidence="7 8">Pan241w</strain>
    </source>
</reference>
<dbReference type="Pfam" id="PF03073">
    <property type="entry name" value="TspO_MBR"/>
    <property type="match status" value="1"/>
</dbReference>
<feature type="transmembrane region" description="Helical" evidence="6">
    <location>
        <begin position="54"/>
        <end position="74"/>
    </location>
</feature>
<dbReference type="FunFam" id="1.20.1260.100:FF:000001">
    <property type="entry name" value="translocator protein 2"/>
    <property type="match status" value="1"/>
</dbReference>
<feature type="transmembrane region" description="Helical" evidence="6">
    <location>
        <begin position="20"/>
        <end position="42"/>
    </location>
</feature>
<dbReference type="Proteomes" id="UP000317171">
    <property type="component" value="Chromosome"/>
</dbReference>
<feature type="transmembrane region" description="Helical" evidence="6">
    <location>
        <begin position="80"/>
        <end position="100"/>
    </location>
</feature>
<dbReference type="RefSeq" id="WP_145219326.1">
    <property type="nucleotide sequence ID" value="NZ_CP036269.1"/>
</dbReference>
<protein>
    <submittedName>
        <fullName evidence="7">TspO/MBR family protein</fullName>
    </submittedName>
</protein>
<evidence type="ECO:0000313" key="7">
    <source>
        <dbReference type="EMBL" id="QDT44127.1"/>
    </source>
</evidence>
<dbReference type="KEGG" id="gaz:Pan241w_42330"/>
<keyword evidence="4 6" id="KW-1133">Transmembrane helix</keyword>
<dbReference type="GO" id="GO:0033013">
    <property type="term" value="P:tetrapyrrole metabolic process"/>
    <property type="evidence" value="ECO:0007669"/>
    <property type="project" value="UniProtKB-ARBA"/>
</dbReference>
<name>A0A517RJS1_9PLAN</name>
<dbReference type="InterPro" id="IPR038330">
    <property type="entry name" value="TspO/MBR-related_sf"/>
</dbReference>
<dbReference type="OrthoDB" id="9795496at2"/>
<evidence type="ECO:0000256" key="6">
    <source>
        <dbReference type="SAM" id="Phobius"/>
    </source>
</evidence>
<feature type="transmembrane region" description="Helical" evidence="6">
    <location>
        <begin position="112"/>
        <end position="129"/>
    </location>
</feature>
<dbReference type="GO" id="GO:0016020">
    <property type="term" value="C:membrane"/>
    <property type="evidence" value="ECO:0007669"/>
    <property type="project" value="UniProtKB-SubCell"/>
</dbReference>
<dbReference type="Gene3D" id="1.20.1260.100">
    <property type="entry name" value="TspO/MBR protein"/>
    <property type="match status" value="1"/>
</dbReference>
<evidence type="ECO:0000256" key="3">
    <source>
        <dbReference type="ARBA" id="ARBA00022692"/>
    </source>
</evidence>
<proteinExistence type="inferred from homology"/>
<gene>
    <name evidence="7" type="ORF">Pan241w_42330</name>
</gene>
<dbReference type="AlphaFoldDB" id="A0A517RJS1"/>
<evidence type="ECO:0000256" key="1">
    <source>
        <dbReference type="ARBA" id="ARBA00004141"/>
    </source>
</evidence>
<comment type="similarity">
    <text evidence="2">Belongs to the TspO/BZRP family.</text>
</comment>
<accession>A0A517RJS1</accession>
<organism evidence="7 8">
    <name type="scientific">Gimesia alba</name>
    <dbReference type="NCBI Taxonomy" id="2527973"/>
    <lineage>
        <taxon>Bacteria</taxon>
        <taxon>Pseudomonadati</taxon>
        <taxon>Planctomycetota</taxon>
        <taxon>Planctomycetia</taxon>
        <taxon>Planctomycetales</taxon>
        <taxon>Planctomycetaceae</taxon>
        <taxon>Gimesia</taxon>
    </lineage>
</organism>
<keyword evidence="8" id="KW-1185">Reference proteome</keyword>
<keyword evidence="3 6" id="KW-0812">Transmembrane</keyword>
<dbReference type="PIRSF" id="PIRSF005859">
    <property type="entry name" value="PBR"/>
    <property type="match status" value="1"/>
</dbReference>
<comment type="subcellular location">
    <subcellularLocation>
        <location evidence="1">Membrane</location>
        <topology evidence="1">Multi-pass membrane protein</topology>
    </subcellularLocation>
</comment>
<dbReference type="PANTHER" id="PTHR10057:SF0">
    <property type="entry name" value="TRANSLOCATOR PROTEIN"/>
    <property type="match status" value="1"/>
</dbReference>
<evidence type="ECO:0000256" key="5">
    <source>
        <dbReference type="ARBA" id="ARBA00023136"/>
    </source>
</evidence>
<dbReference type="EMBL" id="CP036269">
    <property type="protein sequence ID" value="QDT44127.1"/>
    <property type="molecule type" value="Genomic_DNA"/>
</dbReference>
<dbReference type="InterPro" id="IPR004307">
    <property type="entry name" value="TspO_MBR"/>
</dbReference>
<evidence type="ECO:0000256" key="4">
    <source>
        <dbReference type="ARBA" id="ARBA00022989"/>
    </source>
</evidence>